<gene>
    <name evidence="2" type="primary">bioD</name>
    <name evidence="3" type="ordered locus">Dacet_1108</name>
</gene>
<evidence type="ECO:0000256" key="2">
    <source>
        <dbReference type="HAMAP-Rule" id="MF_00336"/>
    </source>
</evidence>
<comment type="cofactor">
    <cofactor evidence="2">
        <name>Mg(2+)</name>
        <dbReference type="ChEBI" id="CHEBI:18420"/>
    </cofactor>
</comment>
<dbReference type="EC" id="6.3.3.3" evidence="2"/>
<keyword evidence="1 2" id="KW-0093">Biotin biosynthesis</keyword>
<dbReference type="OrthoDB" id="9802097at2"/>
<comment type="similarity">
    <text evidence="2">Belongs to the dethiobiotin synthetase family.</text>
</comment>
<feature type="binding site" evidence="2">
    <location>
        <begin position="160"/>
        <end position="161"/>
    </location>
    <ligand>
        <name>ATP</name>
        <dbReference type="ChEBI" id="CHEBI:30616"/>
    </ligand>
</feature>
<evidence type="ECO:0000313" key="4">
    <source>
        <dbReference type="Proteomes" id="UP000002012"/>
    </source>
</evidence>
<sequence length="197" mass="22081">MKKIYITGTDTEVGKTYFSGLLCRHLVQSGKKVCYIKPVQTGYPADDDAKTVQEMSGADCRVLYTAEPPVAPYIAFEQFPFEETVETINSVSGYDWLIVEGAGGIMVPLDDDYMNYHLAKECGLSCIVVVPSRLGCVNHALLNKHFLEAEGINFEGFAVNNHYVTTKFDNFNISMLNDLTAHSVRYVFSKDFEYIND</sequence>
<dbReference type="InterPro" id="IPR004472">
    <property type="entry name" value="DTB_synth_BioD"/>
</dbReference>
<feature type="binding site" evidence="2">
    <location>
        <position position="48"/>
    </location>
    <ligand>
        <name>Mg(2+)</name>
        <dbReference type="ChEBI" id="CHEBI:18420"/>
    </ligand>
</feature>
<dbReference type="STRING" id="522772.Dacet_1108"/>
<feature type="active site" evidence="2">
    <location>
        <position position="37"/>
    </location>
</feature>
<dbReference type="InterPro" id="IPR027417">
    <property type="entry name" value="P-loop_NTPase"/>
</dbReference>
<dbReference type="Gene3D" id="3.40.50.300">
    <property type="entry name" value="P-loop containing nucleotide triphosphate hydrolases"/>
    <property type="match status" value="1"/>
</dbReference>
<dbReference type="PANTHER" id="PTHR43210:SF5">
    <property type="entry name" value="DETHIOBIOTIN SYNTHETASE"/>
    <property type="match status" value="1"/>
</dbReference>
<dbReference type="UniPathway" id="UPA00078">
    <property type="reaction ID" value="UER00161"/>
</dbReference>
<evidence type="ECO:0000256" key="1">
    <source>
        <dbReference type="ARBA" id="ARBA00022756"/>
    </source>
</evidence>
<dbReference type="RefSeq" id="WP_013010404.1">
    <property type="nucleotide sequence ID" value="NC_013943.1"/>
</dbReference>
<comment type="catalytic activity">
    <reaction evidence="2">
        <text>(7R,8S)-7,8-diammoniononanoate + CO2 + ATP = (4R,5S)-dethiobiotin + ADP + phosphate + 3 H(+)</text>
        <dbReference type="Rhea" id="RHEA:15805"/>
        <dbReference type="ChEBI" id="CHEBI:15378"/>
        <dbReference type="ChEBI" id="CHEBI:16526"/>
        <dbReference type="ChEBI" id="CHEBI:30616"/>
        <dbReference type="ChEBI" id="CHEBI:43474"/>
        <dbReference type="ChEBI" id="CHEBI:149469"/>
        <dbReference type="ChEBI" id="CHEBI:149473"/>
        <dbReference type="ChEBI" id="CHEBI:456216"/>
        <dbReference type="EC" id="6.3.3.3"/>
    </reaction>
</comment>
<keyword evidence="2" id="KW-0963">Cytoplasm</keyword>
<feature type="binding site" evidence="2">
    <location>
        <position position="48"/>
    </location>
    <ligand>
        <name>ATP</name>
        <dbReference type="ChEBI" id="CHEBI:30616"/>
    </ligand>
</feature>
<dbReference type="CDD" id="cd03109">
    <property type="entry name" value="DTBS"/>
    <property type="match status" value="1"/>
</dbReference>
<feature type="binding site" evidence="2">
    <location>
        <position position="100"/>
    </location>
    <ligand>
        <name>Mg(2+)</name>
        <dbReference type="ChEBI" id="CHEBI:18420"/>
    </ligand>
</feature>
<keyword evidence="2" id="KW-0547">Nucleotide-binding</keyword>
<feature type="binding site" evidence="2">
    <location>
        <position position="16"/>
    </location>
    <ligand>
        <name>Mg(2+)</name>
        <dbReference type="ChEBI" id="CHEBI:18420"/>
    </ligand>
</feature>
<comment type="pathway">
    <text evidence="2">Cofactor biosynthesis; biotin biosynthesis; biotin from 7,8-diaminononanoate: step 1/2.</text>
</comment>
<dbReference type="GO" id="GO:0005524">
    <property type="term" value="F:ATP binding"/>
    <property type="evidence" value="ECO:0007669"/>
    <property type="project" value="UniProtKB-UniRule"/>
</dbReference>
<organism evidence="3 4">
    <name type="scientific">Denitrovibrio acetiphilus (strain DSM 12809 / NBRC 114555 / N2460)</name>
    <dbReference type="NCBI Taxonomy" id="522772"/>
    <lineage>
        <taxon>Bacteria</taxon>
        <taxon>Pseudomonadati</taxon>
        <taxon>Deferribacterota</taxon>
        <taxon>Deferribacteres</taxon>
        <taxon>Deferribacterales</taxon>
        <taxon>Geovibrionaceae</taxon>
        <taxon>Denitrovibrio</taxon>
    </lineage>
</organism>
<dbReference type="eggNOG" id="COG0132">
    <property type="taxonomic scope" value="Bacteria"/>
</dbReference>
<accession>D4H781</accession>
<name>D4H781_DENA2</name>
<dbReference type="GO" id="GO:0004141">
    <property type="term" value="F:dethiobiotin synthase activity"/>
    <property type="evidence" value="ECO:0007669"/>
    <property type="project" value="UniProtKB-UniRule"/>
</dbReference>
<keyword evidence="4" id="KW-1185">Reference proteome</keyword>
<dbReference type="GO" id="GO:0000287">
    <property type="term" value="F:magnesium ion binding"/>
    <property type="evidence" value="ECO:0007669"/>
    <property type="project" value="UniProtKB-UniRule"/>
</dbReference>
<keyword evidence="2" id="KW-0479">Metal-binding</keyword>
<protein>
    <recommendedName>
        <fullName evidence="2">ATP-dependent dethiobiotin synthetase BioD</fullName>
        <ecNumber evidence="2">6.3.3.3</ecNumber>
    </recommendedName>
    <alternativeName>
        <fullName evidence="2">DTB synthetase</fullName>
        <shortName evidence="2">DTBS</shortName>
    </alternativeName>
    <alternativeName>
        <fullName evidence="2">Dethiobiotin synthase</fullName>
    </alternativeName>
</protein>
<dbReference type="FunCoup" id="D4H781">
    <property type="interactions" value="405"/>
</dbReference>
<dbReference type="HOGENOM" id="CLU_072551_3_1_0"/>
<proteinExistence type="inferred from homology"/>
<dbReference type="KEGG" id="dap:Dacet_1108"/>
<dbReference type="NCBIfam" id="TIGR00347">
    <property type="entry name" value="bioD"/>
    <property type="match status" value="1"/>
</dbReference>
<dbReference type="HAMAP" id="MF_00336">
    <property type="entry name" value="BioD"/>
    <property type="match status" value="1"/>
</dbReference>
<evidence type="ECO:0000313" key="3">
    <source>
        <dbReference type="EMBL" id="ADD67880.1"/>
    </source>
</evidence>
<keyword evidence="2" id="KW-0067">ATP-binding</keyword>
<feature type="binding site" evidence="2">
    <location>
        <position position="41"/>
    </location>
    <ligand>
        <name>substrate</name>
    </ligand>
</feature>
<dbReference type="PaxDb" id="522772-Dacet_1108"/>
<comment type="subunit">
    <text evidence="2">Homodimer.</text>
</comment>
<comment type="function">
    <text evidence="2">Catalyzes a mechanistically unusual reaction, the ATP-dependent insertion of CO2 between the N7 and N8 nitrogen atoms of 7,8-diaminopelargonic acid (DAPA, also called 7,8-diammoniononanoate) to form a ureido ring.</text>
</comment>
<dbReference type="GO" id="GO:0009102">
    <property type="term" value="P:biotin biosynthetic process"/>
    <property type="evidence" value="ECO:0007669"/>
    <property type="project" value="UniProtKB-UniRule"/>
</dbReference>
<dbReference type="PANTHER" id="PTHR43210">
    <property type="entry name" value="DETHIOBIOTIN SYNTHETASE"/>
    <property type="match status" value="1"/>
</dbReference>
<keyword evidence="2" id="KW-0460">Magnesium</keyword>
<comment type="caution">
    <text evidence="2">Lacks conserved residue(s) required for the propagation of feature annotation.</text>
</comment>
<dbReference type="GO" id="GO:0005829">
    <property type="term" value="C:cytosol"/>
    <property type="evidence" value="ECO:0007669"/>
    <property type="project" value="TreeGrafter"/>
</dbReference>
<feature type="binding site" evidence="2">
    <location>
        <begin position="12"/>
        <end position="17"/>
    </location>
    <ligand>
        <name>ATP</name>
        <dbReference type="ChEBI" id="CHEBI:30616"/>
    </ligand>
</feature>
<comment type="subcellular location">
    <subcellularLocation>
        <location evidence="2">Cytoplasm</location>
    </subcellularLocation>
</comment>
<feature type="binding site" evidence="2">
    <location>
        <begin position="100"/>
        <end position="103"/>
    </location>
    <ligand>
        <name>ATP</name>
        <dbReference type="ChEBI" id="CHEBI:30616"/>
    </ligand>
</feature>
<dbReference type="AlphaFoldDB" id="D4H781"/>
<dbReference type="SUPFAM" id="SSF52540">
    <property type="entry name" value="P-loop containing nucleoside triphosphate hydrolases"/>
    <property type="match status" value="1"/>
</dbReference>
<dbReference type="InParanoid" id="D4H781"/>
<dbReference type="PIRSF" id="PIRSF006755">
    <property type="entry name" value="DTB_synth"/>
    <property type="match status" value="1"/>
</dbReference>
<dbReference type="Pfam" id="PF13500">
    <property type="entry name" value="AAA_26"/>
    <property type="match status" value="1"/>
</dbReference>
<reference evidence="3 4" key="1">
    <citation type="journal article" date="2010" name="Stand. Genomic Sci.">
        <title>Complete genome sequence of Denitrovibrio acetiphilus type strain (N2460).</title>
        <authorList>
            <person name="Kiss H."/>
            <person name="Lang E."/>
            <person name="Lapidus A."/>
            <person name="Copeland A."/>
            <person name="Nolan M."/>
            <person name="Glavina Del Rio T."/>
            <person name="Chen F."/>
            <person name="Lucas S."/>
            <person name="Tice H."/>
            <person name="Cheng J.F."/>
            <person name="Han C."/>
            <person name="Goodwin L."/>
            <person name="Pitluck S."/>
            <person name="Liolios K."/>
            <person name="Pati A."/>
            <person name="Ivanova N."/>
            <person name="Mavromatis K."/>
            <person name="Chen A."/>
            <person name="Palaniappan K."/>
            <person name="Land M."/>
            <person name="Hauser L."/>
            <person name="Chang Y.J."/>
            <person name="Jeffries C.D."/>
            <person name="Detter J.C."/>
            <person name="Brettin T."/>
            <person name="Spring S."/>
            <person name="Rohde M."/>
            <person name="Goker M."/>
            <person name="Woyke T."/>
            <person name="Bristow J."/>
            <person name="Eisen J.A."/>
            <person name="Markowitz V."/>
            <person name="Hugenholtz P."/>
            <person name="Kyrpides N.C."/>
            <person name="Klenk H.P."/>
        </authorList>
    </citation>
    <scope>NUCLEOTIDE SEQUENCE [LARGE SCALE GENOMIC DNA]</scope>
    <source>
        <strain evidence="4">DSM 12809 / NBRC 114555 / N2460</strain>
    </source>
</reference>
<dbReference type="Proteomes" id="UP000002012">
    <property type="component" value="Chromosome"/>
</dbReference>
<keyword evidence="2 3" id="KW-0436">Ligase</keyword>
<dbReference type="EMBL" id="CP001968">
    <property type="protein sequence ID" value="ADD67880.1"/>
    <property type="molecule type" value="Genomic_DNA"/>
</dbReference>